<organism evidence="2 3">
    <name type="scientific">Actinopolyspora xinjiangensis</name>
    <dbReference type="NCBI Taxonomy" id="405564"/>
    <lineage>
        <taxon>Bacteria</taxon>
        <taxon>Bacillati</taxon>
        <taxon>Actinomycetota</taxon>
        <taxon>Actinomycetes</taxon>
        <taxon>Actinopolysporales</taxon>
        <taxon>Actinopolysporaceae</taxon>
        <taxon>Actinopolyspora</taxon>
    </lineage>
</organism>
<evidence type="ECO:0000313" key="3">
    <source>
        <dbReference type="Proteomes" id="UP000199497"/>
    </source>
</evidence>
<dbReference type="InterPro" id="IPR002048">
    <property type="entry name" value="EF_hand_dom"/>
</dbReference>
<dbReference type="InterPro" id="IPR011992">
    <property type="entry name" value="EF-hand-dom_pair"/>
</dbReference>
<reference evidence="3" key="1">
    <citation type="submission" date="2016-10" db="EMBL/GenBank/DDBJ databases">
        <authorList>
            <person name="Varghese N."/>
            <person name="Submissions S."/>
        </authorList>
    </citation>
    <scope>NUCLEOTIDE SEQUENCE [LARGE SCALE GENOMIC DNA]</scope>
    <source>
        <strain evidence="3">DSM 46732</strain>
    </source>
</reference>
<dbReference type="STRING" id="405564.SAMN04487905_12510"/>
<dbReference type="SUPFAM" id="SSF47473">
    <property type="entry name" value="EF-hand"/>
    <property type="match status" value="1"/>
</dbReference>
<dbReference type="Gene3D" id="1.10.238.10">
    <property type="entry name" value="EF-hand"/>
    <property type="match status" value="1"/>
</dbReference>
<dbReference type="GO" id="GO:0005509">
    <property type="term" value="F:calcium ion binding"/>
    <property type="evidence" value="ECO:0007669"/>
    <property type="project" value="InterPro"/>
</dbReference>
<feature type="domain" description="EF-hand" evidence="1">
    <location>
        <begin position="15"/>
        <end position="50"/>
    </location>
</feature>
<dbReference type="InterPro" id="IPR018247">
    <property type="entry name" value="EF_Hand_1_Ca_BS"/>
</dbReference>
<keyword evidence="3" id="KW-1185">Reference proteome</keyword>
<gene>
    <name evidence="2" type="ORF">SAMN04487905_12510</name>
</gene>
<dbReference type="RefSeq" id="WP_092604716.1">
    <property type="nucleotide sequence ID" value="NZ_FNJR01000025.1"/>
</dbReference>
<name>A0A1H0X2Z5_9ACTN</name>
<dbReference type="PROSITE" id="PS50222">
    <property type="entry name" value="EF_HAND_2"/>
    <property type="match status" value="1"/>
</dbReference>
<dbReference type="AlphaFoldDB" id="A0A1H0X2Z5"/>
<dbReference type="Proteomes" id="UP000199497">
    <property type="component" value="Unassembled WGS sequence"/>
</dbReference>
<protein>
    <recommendedName>
        <fullName evidence="1">EF-hand domain-containing protein</fullName>
    </recommendedName>
</protein>
<dbReference type="OrthoDB" id="7356823at2"/>
<accession>A0A1H0X2Z5</accession>
<evidence type="ECO:0000259" key="1">
    <source>
        <dbReference type="PROSITE" id="PS50222"/>
    </source>
</evidence>
<dbReference type="PROSITE" id="PS00018">
    <property type="entry name" value="EF_HAND_1"/>
    <property type="match status" value="1"/>
</dbReference>
<sequence length="64" mass="6976">MLTQREFERYYRATGVDADAATVFSELDADGSGSLSKDELTEYIVDFMLSETSDSRGSVLLGTG</sequence>
<evidence type="ECO:0000313" key="2">
    <source>
        <dbReference type="EMBL" id="SDP97314.1"/>
    </source>
</evidence>
<proteinExistence type="predicted"/>
<dbReference type="EMBL" id="FNJR01000025">
    <property type="protein sequence ID" value="SDP97314.1"/>
    <property type="molecule type" value="Genomic_DNA"/>
</dbReference>